<comment type="subcellular location">
    <subcellularLocation>
        <location evidence="5">Cell membrane</location>
        <topology evidence="5">Single-pass membrane protein</topology>
    </subcellularLocation>
</comment>
<dbReference type="HAMAP" id="MF_01361">
    <property type="entry name" value="UPF0391"/>
    <property type="match status" value="1"/>
</dbReference>
<dbReference type="RefSeq" id="WP_119398269.1">
    <property type="nucleotide sequence ID" value="NZ_QWJJ01000005.1"/>
</dbReference>
<dbReference type="Proteomes" id="UP000265848">
    <property type="component" value="Unassembled WGS sequence"/>
</dbReference>
<dbReference type="Pfam" id="PF07043">
    <property type="entry name" value="DUF1328"/>
    <property type="match status" value="1"/>
</dbReference>
<sequence length="55" mass="5831">MPLWSIVFFAVAVVAGLFGYAGIAAASAGIAQILFILFMGLGILALVVDHFEDRF</sequence>
<keyword evidence="7" id="KW-1185">Reference proteome</keyword>
<dbReference type="PIRSF" id="PIRSF036466">
    <property type="entry name" value="UCP036466"/>
    <property type="match status" value="1"/>
</dbReference>
<protein>
    <recommendedName>
        <fullName evidence="5">UPF0391 membrane protein DL237_06605</fullName>
    </recommendedName>
</protein>
<evidence type="ECO:0000256" key="4">
    <source>
        <dbReference type="ARBA" id="ARBA00023136"/>
    </source>
</evidence>
<evidence type="ECO:0000256" key="2">
    <source>
        <dbReference type="ARBA" id="ARBA00022692"/>
    </source>
</evidence>
<name>A0A399J1L1_9RHOB</name>
<keyword evidence="4 5" id="KW-0472">Membrane</keyword>
<dbReference type="AlphaFoldDB" id="A0A399J1L1"/>
<comment type="similarity">
    <text evidence="5">Belongs to the UPF0391 family.</text>
</comment>
<evidence type="ECO:0000256" key="3">
    <source>
        <dbReference type="ARBA" id="ARBA00022989"/>
    </source>
</evidence>
<evidence type="ECO:0000256" key="5">
    <source>
        <dbReference type="HAMAP-Rule" id="MF_01361"/>
    </source>
</evidence>
<keyword evidence="2 5" id="KW-0812">Transmembrane</keyword>
<gene>
    <name evidence="6" type="ORF">DL237_06605</name>
</gene>
<keyword evidence="1 5" id="KW-1003">Cell membrane</keyword>
<comment type="caution">
    <text evidence="6">The sequence shown here is derived from an EMBL/GenBank/DDBJ whole genome shotgun (WGS) entry which is preliminary data.</text>
</comment>
<dbReference type="EMBL" id="QWJJ01000005">
    <property type="protein sequence ID" value="RII39313.1"/>
    <property type="molecule type" value="Genomic_DNA"/>
</dbReference>
<dbReference type="GO" id="GO:0005886">
    <property type="term" value="C:plasma membrane"/>
    <property type="evidence" value="ECO:0007669"/>
    <property type="project" value="UniProtKB-SubCell"/>
</dbReference>
<accession>A0A399J1L1</accession>
<dbReference type="InterPro" id="IPR009760">
    <property type="entry name" value="DUF1328"/>
</dbReference>
<organism evidence="6 7">
    <name type="scientific">Pseudooceanicola sediminis</name>
    <dbReference type="NCBI Taxonomy" id="2211117"/>
    <lineage>
        <taxon>Bacteria</taxon>
        <taxon>Pseudomonadati</taxon>
        <taxon>Pseudomonadota</taxon>
        <taxon>Alphaproteobacteria</taxon>
        <taxon>Rhodobacterales</taxon>
        <taxon>Paracoccaceae</taxon>
        <taxon>Pseudooceanicola</taxon>
    </lineage>
</organism>
<evidence type="ECO:0000313" key="6">
    <source>
        <dbReference type="EMBL" id="RII39313.1"/>
    </source>
</evidence>
<reference evidence="6 7" key="1">
    <citation type="submission" date="2018-08" db="EMBL/GenBank/DDBJ databases">
        <title>Pseudooceanicola sediminis CY03 in the family Rhodobacteracea.</title>
        <authorList>
            <person name="Zhang Y.-J."/>
        </authorList>
    </citation>
    <scope>NUCLEOTIDE SEQUENCE [LARGE SCALE GENOMIC DNA]</scope>
    <source>
        <strain evidence="6 7">CY03</strain>
    </source>
</reference>
<proteinExistence type="inferred from homology"/>
<feature type="transmembrane region" description="Helical" evidence="5">
    <location>
        <begin position="29"/>
        <end position="48"/>
    </location>
</feature>
<evidence type="ECO:0000313" key="7">
    <source>
        <dbReference type="Proteomes" id="UP000265848"/>
    </source>
</evidence>
<evidence type="ECO:0000256" key="1">
    <source>
        <dbReference type="ARBA" id="ARBA00022475"/>
    </source>
</evidence>
<keyword evidence="3 5" id="KW-1133">Transmembrane helix</keyword>